<protein>
    <submittedName>
        <fullName evidence="2">Serine carboxypeptidase 45-like protein</fullName>
    </submittedName>
</protein>
<dbReference type="ExpressionAtlas" id="A0A2K3JR22">
    <property type="expression patterns" value="baseline"/>
</dbReference>
<proteinExistence type="predicted"/>
<reference evidence="2 3" key="2">
    <citation type="journal article" date="2017" name="Front. Plant Sci.">
        <title>Gene Classification and Mining of Molecular Markers Useful in Red Clover (Trifolium pratense) Breeding.</title>
        <authorList>
            <person name="Istvanek J."/>
            <person name="Dluhosova J."/>
            <person name="Dluhos P."/>
            <person name="Patkova L."/>
            <person name="Nedelnik J."/>
            <person name="Repkova J."/>
        </authorList>
    </citation>
    <scope>NUCLEOTIDE SEQUENCE [LARGE SCALE GENOMIC DNA]</scope>
    <source>
        <strain evidence="3">cv. Tatra</strain>
        <tissue evidence="2">Young leaves</tissue>
    </source>
</reference>
<feature type="non-terminal residue" evidence="2">
    <location>
        <position position="71"/>
    </location>
</feature>
<feature type="transmembrane region" description="Helical" evidence="1">
    <location>
        <begin position="6"/>
        <end position="23"/>
    </location>
</feature>
<dbReference type="SUPFAM" id="SSF53474">
    <property type="entry name" value="alpha/beta-Hydrolases"/>
    <property type="match status" value="1"/>
</dbReference>
<name>A0A2K3JR22_TRIPR</name>
<gene>
    <name evidence="2" type="ORF">L195_g049910</name>
</gene>
<dbReference type="EMBL" id="ASHM01074644">
    <property type="protein sequence ID" value="PNX56492.1"/>
    <property type="molecule type" value="Genomic_DNA"/>
</dbReference>
<reference evidence="2 3" key="1">
    <citation type="journal article" date="2014" name="Am. J. Bot.">
        <title>Genome assembly and annotation for red clover (Trifolium pratense; Fabaceae).</title>
        <authorList>
            <person name="Istvanek J."/>
            <person name="Jaros M."/>
            <person name="Krenek A."/>
            <person name="Repkova J."/>
        </authorList>
    </citation>
    <scope>NUCLEOTIDE SEQUENCE [LARGE SCALE GENOMIC DNA]</scope>
    <source>
        <strain evidence="3">cv. Tatra</strain>
        <tissue evidence="2">Young leaves</tissue>
    </source>
</reference>
<keyword evidence="1" id="KW-1133">Transmembrane helix</keyword>
<sequence length="71" mass="8328">MIRFGLFLSIGTSIFIVLAYFLSRHLVVRVLISEADKVIHLPDQPEVDFQQFAGYITVDEINQRNLFYYFV</sequence>
<evidence type="ECO:0000313" key="3">
    <source>
        <dbReference type="Proteomes" id="UP000236291"/>
    </source>
</evidence>
<keyword evidence="1" id="KW-0472">Membrane</keyword>
<comment type="caution">
    <text evidence="2">The sequence shown here is derived from an EMBL/GenBank/DDBJ whole genome shotgun (WGS) entry which is preliminary data.</text>
</comment>
<dbReference type="AlphaFoldDB" id="A0A2K3JR22"/>
<keyword evidence="2" id="KW-0645">Protease</keyword>
<dbReference type="Proteomes" id="UP000236291">
    <property type="component" value="Unassembled WGS sequence"/>
</dbReference>
<keyword evidence="2" id="KW-0121">Carboxypeptidase</keyword>
<dbReference type="GO" id="GO:0004180">
    <property type="term" value="F:carboxypeptidase activity"/>
    <property type="evidence" value="ECO:0007669"/>
    <property type="project" value="UniProtKB-KW"/>
</dbReference>
<keyword evidence="1" id="KW-0812">Transmembrane</keyword>
<dbReference type="InterPro" id="IPR029058">
    <property type="entry name" value="AB_hydrolase_fold"/>
</dbReference>
<evidence type="ECO:0000256" key="1">
    <source>
        <dbReference type="SAM" id="Phobius"/>
    </source>
</evidence>
<organism evidence="2 3">
    <name type="scientific">Trifolium pratense</name>
    <name type="common">Red clover</name>
    <dbReference type="NCBI Taxonomy" id="57577"/>
    <lineage>
        <taxon>Eukaryota</taxon>
        <taxon>Viridiplantae</taxon>
        <taxon>Streptophyta</taxon>
        <taxon>Embryophyta</taxon>
        <taxon>Tracheophyta</taxon>
        <taxon>Spermatophyta</taxon>
        <taxon>Magnoliopsida</taxon>
        <taxon>eudicotyledons</taxon>
        <taxon>Gunneridae</taxon>
        <taxon>Pentapetalae</taxon>
        <taxon>rosids</taxon>
        <taxon>fabids</taxon>
        <taxon>Fabales</taxon>
        <taxon>Fabaceae</taxon>
        <taxon>Papilionoideae</taxon>
        <taxon>50 kb inversion clade</taxon>
        <taxon>NPAAA clade</taxon>
        <taxon>Hologalegina</taxon>
        <taxon>IRL clade</taxon>
        <taxon>Trifolieae</taxon>
        <taxon>Trifolium</taxon>
    </lineage>
</organism>
<accession>A0A2K3JR22</accession>
<evidence type="ECO:0000313" key="2">
    <source>
        <dbReference type="EMBL" id="PNX56492.1"/>
    </source>
</evidence>
<dbReference type="STRING" id="57577.A0A2K3JR22"/>
<dbReference type="Gene3D" id="3.40.50.1820">
    <property type="entry name" value="alpha/beta hydrolase"/>
    <property type="match status" value="1"/>
</dbReference>
<keyword evidence="2" id="KW-0378">Hydrolase</keyword>